<keyword evidence="6" id="KW-0344">Guanine-nucleotide releasing factor</keyword>
<organism evidence="10 11">
    <name type="scientific">Panicum miliaceum</name>
    <name type="common">Proso millet</name>
    <name type="synonym">Broomcorn millet</name>
    <dbReference type="NCBI Taxonomy" id="4540"/>
    <lineage>
        <taxon>Eukaryota</taxon>
        <taxon>Viridiplantae</taxon>
        <taxon>Streptophyta</taxon>
        <taxon>Embryophyta</taxon>
        <taxon>Tracheophyta</taxon>
        <taxon>Spermatophyta</taxon>
        <taxon>Magnoliopsida</taxon>
        <taxon>Liliopsida</taxon>
        <taxon>Poales</taxon>
        <taxon>Poaceae</taxon>
        <taxon>PACMAD clade</taxon>
        <taxon>Panicoideae</taxon>
        <taxon>Panicodae</taxon>
        <taxon>Paniceae</taxon>
        <taxon>Panicinae</taxon>
        <taxon>Panicum</taxon>
        <taxon>Panicum sect. Panicum</taxon>
    </lineage>
</organism>
<evidence type="ECO:0000259" key="9">
    <source>
        <dbReference type="PROSITE" id="PS50190"/>
    </source>
</evidence>
<evidence type="ECO:0000256" key="6">
    <source>
        <dbReference type="ARBA" id="ARBA00022658"/>
    </source>
</evidence>
<dbReference type="PANTHER" id="PTHR10663:SF398">
    <property type="entry name" value="BREFELDIN A-INHIBITED GUANINE NUCLEOTIDE-EXCHANGE PROTEIN 1"/>
    <property type="match status" value="1"/>
</dbReference>
<evidence type="ECO:0000256" key="7">
    <source>
        <dbReference type="ARBA" id="ARBA00023136"/>
    </source>
</evidence>
<dbReference type="GO" id="GO:0005085">
    <property type="term" value="F:guanyl-nucleotide exchange factor activity"/>
    <property type="evidence" value="ECO:0007669"/>
    <property type="project" value="UniProtKB-KW"/>
</dbReference>
<keyword evidence="5" id="KW-0963">Cytoplasm</keyword>
<dbReference type="PROSITE" id="PS50190">
    <property type="entry name" value="SEC7"/>
    <property type="match status" value="1"/>
</dbReference>
<dbReference type="GO" id="GO:0016020">
    <property type="term" value="C:membrane"/>
    <property type="evidence" value="ECO:0007669"/>
    <property type="project" value="UniProtKB-SubCell"/>
</dbReference>
<protein>
    <recommendedName>
        <fullName evidence="9">SEC7 domain-containing protein</fullName>
    </recommendedName>
</protein>
<dbReference type="InterPro" id="IPR032691">
    <property type="entry name" value="Mon2/Sec7/BIG1-like_HUS"/>
</dbReference>
<evidence type="ECO:0000313" key="11">
    <source>
        <dbReference type="Proteomes" id="UP000275267"/>
    </source>
</evidence>
<comment type="subunit">
    <text evidence="3">Homodimer.</text>
</comment>
<keyword evidence="4" id="KW-0813">Transport</keyword>
<dbReference type="InterPro" id="IPR015403">
    <property type="entry name" value="Mon2/Sec7/BIG1-like_HDS"/>
</dbReference>
<dbReference type="GO" id="GO:0005829">
    <property type="term" value="C:cytosol"/>
    <property type="evidence" value="ECO:0007669"/>
    <property type="project" value="UniProtKB-SubCell"/>
</dbReference>
<sequence length="1353" mass="148891">MSSSEPDAEGAPGGASLAARVLDKVIKHSSWRRHAALVAASKSALDLLSSALAPGPHEPSDSASPVPGLPAPAADAALGALLLALDPGSPKVAEPALECVAGLLSLRLLHGDVDAADPSASSPPSPVSRLFAAVLSCVSLGGGGDDALELAVLRVLVAFARCPAVSVSGECLGQLAIVFARVEADAMDVRVRTVSAADMMDLSDRSLNDSSVVQAAQTFINEAMEGSDLPEEAPPVDAAPIEGEGSGDDGGMSKIREDGLALFKSICKLSMKFGTPDSPDDPMLLRGKVLSLELVRMVVDNAGPFWKTNEKYLEAVKQYLCLSLLKNSALSAMSVFQLLCSIFMSLISRFRSGLKEEIGMFFPMLILRVLENVLQPSFLQKMTVLNFLEKICKEPQVIIDIFVNFDCDVDAPNIFERIVNGLLKTAFGVPAGSTTTLTVAQDQTFRIESVKCLATIMKSMSAWMDQQLRIGEFSPGSSENVNSMDNQNIHNGEEGSGMDYELQFDTSNSDVTDSSSLEQRRAYKMELQKGITLFNKKPSKGIDFLMRSKKIGQSPEDVASFLRNTAGLNATMVGDYLGERDDFPLKVMHAYVDALNFEGMDFGQAIRFFLQGFRLPGEAQKIDRIMEKFAQCYCKCNPNAFTSADTAYVLAYSVILLNTDAHNPMVKNKMSKADFMRNNRGIDNGKDLPEDYLSALYDQIVNNEIKMSADSSVAQTKQSNSFLTSIAKFTSLHSAAEMKQKNVDAMKAIISIAIKDGNYLQEAWEHVLTCLSRFEHLHLLGEGVPTDASFLTVPLIESEDKTQKSTSVLSSKKTNALQNPAVMAAVRGGTYDSTVTKASVSALVTPEQINNFLSNINLLDQIGIVELNHIFAHSQRLNSDAIVAFVKALCKVSMTELQSPMDPRIFCLTKIVEIAHYNMNRIRLVWSRIWKVLSDFFVSVGLLENLSVSIFVMDSLRQLAMKFLEREELANYNFQNEFLRPFVIVMQRSSAPEVRELIVRCVSQMVLSRVHNIKSGWKGVFMVFTSAAADDTRSTVLLAFETVEKIIRDYFHHITETETTTFTDCVTCLIAFTSSQFNSDANLNAIVFLRFCAVKLAEEGFVCQDRGAEQPRNSDMSGGNATVHKDGFVSLWVPLLAGLAKLTTDPRMTIKKGAVGVLFDILKDHGHLFSQMIWMDIFERIVYPLFNSEMSTANDQISTSNLPDLETQTLAMKCLVGLFVNFFDVVRPELARTASIVTNFVRSPYKHCATTGVSAIIHLTEGVGNKLSEEEWKEILVCFKVSVKHTFVIFSKILRMMQDIEIPDRLDSCSETEQYLDHEMYSNEEEEANMETASYAIVKLKNHMALLLVVIQV</sequence>
<dbReference type="GO" id="GO:0005802">
    <property type="term" value="C:trans-Golgi network"/>
    <property type="evidence" value="ECO:0007669"/>
    <property type="project" value="TreeGrafter"/>
</dbReference>
<comment type="caution">
    <text evidence="10">The sequence shown here is derived from an EMBL/GenBank/DDBJ whole genome shotgun (WGS) entry which is preliminary data.</text>
</comment>
<dbReference type="SMART" id="SM00222">
    <property type="entry name" value="Sec7"/>
    <property type="match status" value="1"/>
</dbReference>
<feature type="domain" description="SEC7" evidence="9">
    <location>
        <begin position="516"/>
        <end position="703"/>
    </location>
</feature>
<dbReference type="SUPFAM" id="SSF48425">
    <property type="entry name" value="Sec7 domain"/>
    <property type="match status" value="1"/>
</dbReference>
<dbReference type="SUPFAM" id="SSF48371">
    <property type="entry name" value="ARM repeat"/>
    <property type="match status" value="1"/>
</dbReference>
<dbReference type="GO" id="GO:0032012">
    <property type="term" value="P:regulation of ARF protein signal transduction"/>
    <property type="evidence" value="ECO:0007669"/>
    <property type="project" value="InterPro"/>
</dbReference>
<evidence type="ECO:0000313" key="10">
    <source>
        <dbReference type="EMBL" id="RLN11545.1"/>
    </source>
</evidence>
<evidence type="ECO:0000256" key="8">
    <source>
        <dbReference type="SAM" id="MobiDB-lite"/>
    </source>
</evidence>
<evidence type="ECO:0000256" key="2">
    <source>
        <dbReference type="ARBA" id="ARBA00004514"/>
    </source>
</evidence>
<evidence type="ECO:0000256" key="4">
    <source>
        <dbReference type="ARBA" id="ARBA00022448"/>
    </source>
</evidence>
<dbReference type="STRING" id="4540.A0A3L6RY63"/>
<dbReference type="Gene3D" id="1.10.220.20">
    <property type="match status" value="1"/>
</dbReference>
<dbReference type="Pfam" id="PF09324">
    <property type="entry name" value="Sec7-like_HDS"/>
    <property type="match status" value="1"/>
</dbReference>
<evidence type="ECO:0000256" key="5">
    <source>
        <dbReference type="ARBA" id="ARBA00022490"/>
    </source>
</evidence>
<dbReference type="PANTHER" id="PTHR10663">
    <property type="entry name" value="GUANYL-NUCLEOTIDE EXCHANGE FACTOR"/>
    <property type="match status" value="1"/>
</dbReference>
<proteinExistence type="predicted"/>
<feature type="region of interest" description="Disordered" evidence="8">
    <location>
        <begin position="226"/>
        <end position="251"/>
    </location>
</feature>
<evidence type="ECO:0000256" key="1">
    <source>
        <dbReference type="ARBA" id="ARBA00004287"/>
    </source>
</evidence>
<dbReference type="FunFam" id="1.10.220.20:FF:000002">
    <property type="entry name" value="Brefeldin A-inhibited guanine nucleotide-exchange protein 1"/>
    <property type="match status" value="1"/>
</dbReference>
<dbReference type="FunFam" id="1.10.1000.11:FF:000005">
    <property type="entry name" value="Brefeldin A-inhibited guanine nucleotide-exchange 1"/>
    <property type="match status" value="1"/>
</dbReference>
<keyword evidence="7" id="KW-0472">Membrane</keyword>
<name>A0A3L6RY63_PANMI</name>
<dbReference type="Proteomes" id="UP000275267">
    <property type="component" value="Unassembled WGS sequence"/>
</dbReference>
<accession>A0A3L6RY63</accession>
<evidence type="ECO:0000256" key="3">
    <source>
        <dbReference type="ARBA" id="ARBA00011738"/>
    </source>
</evidence>
<dbReference type="CDD" id="cd00171">
    <property type="entry name" value="Sec7"/>
    <property type="match status" value="1"/>
</dbReference>
<dbReference type="Pfam" id="PF12783">
    <property type="entry name" value="Sec7-like_HUS"/>
    <property type="match status" value="1"/>
</dbReference>
<reference evidence="11" key="1">
    <citation type="journal article" date="2019" name="Nat. Commun.">
        <title>The genome of broomcorn millet.</title>
        <authorList>
            <person name="Zou C."/>
            <person name="Miki D."/>
            <person name="Li D."/>
            <person name="Tang Q."/>
            <person name="Xiao L."/>
            <person name="Rajput S."/>
            <person name="Deng P."/>
            <person name="Jia W."/>
            <person name="Huang R."/>
            <person name="Zhang M."/>
            <person name="Sun Y."/>
            <person name="Hu J."/>
            <person name="Fu X."/>
            <person name="Schnable P.S."/>
            <person name="Li F."/>
            <person name="Zhang H."/>
            <person name="Feng B."/>
            <person name="Zhu X."/>
            <person name="Liu R."/>
            <person name="Schnable J.C."/>
            <person name="Zhu J.-K."/>
            <person name="Zhang H."/>
        </authorList>
    </citation>
    <scope>NUCLEOTIDE SEQUENCE [LARGE SCALE GENOMIC DNA]</scope>
</reference>
<comment type="subcellular location">
    <subcellularLocation>
        <location evidence="2">Cytoplasm</location>
        <location evidence="2">Cytosol</location>
    </subcellularLocation>
    <subcellularLocation>
        <location evidence="1">Membrane</location>
        <topology evidence="1">Peripheral membrane protein</topology>
        <orientation evidence="1">Cytoplasmic side</orientation>
    </subcellularLocation>
</comment>
<gene>
    <name evidence="10" type="ORF">C2845_PM09G18790</name>
</gene>
<dbReference type="OrthoDB" id="430364at2759"/>
<dbReference type="InterPro" id="IPR023394">
    <property type="entry name" value="Sec7_C_sf"/>
</dbReference>
<dbReference type="EMBL" id="PQIB02000006">
    <property type="protein sequence ID" value="RLN11545.1"/>
    <property type="molecule type" value="Genomic_DNA"/>
</dbReference>
<dbReference type="InterPro" id="IPR000904">
    <property type="entry name" value="Sec7_dom"/>
</dbReference>
<dbReference type="InterPro" id="IPR016024">
    <property type="entry name" value="ARM-type_fold"/>
</dbReference>
<dbReference type="Pfam" id="PF01369">
    <property type="entry name" value="Sec7"/>
    <property type="match status" value="1"/>
</dbReference>
<dbReference type="Gene3D" id="1.10.1000.11">
    <property type="entry name" value="Arf Nucleotide-binding Site Opener,domain 2"/>
    <property type="match status" value="1"/>
</dbReference>
<dbReference type="InterPro" id="IPR035999">
    <property type="entry name" value="Sec7_dom_sf"/>
</dbReference>
<keyword evidence="11" id="KW-1185">Reference proteome</keyword>